<reference evidence="1" key="1">
    <citation type="submission" date="2019-08" db="EMBL/GenBank/DDBJ databases">
        <authorList>
            <person name="Kucharzyk K."/>
            <person name="Murdoch R.W."/>
            <person name="Higgins S."/>
            <person name="Loffler F."/>
        </authorList>
    </citation>
    <scope>NUCLEOTIDE SEQUENCE</scope>
</reference>
<dbReference type="AlphaFoldDB" id="A0A645GHU1"/>
<protein>
    <submittedName>
        <fullName evidence="1">Uncharacterized protein</fullName>
    </submittedName>
</protein>
<sequence>MKIPSTLSFSTTLVSPVTIITPASSEVFLIEATISFKASNEKPSSIIKLKLIYFGIEKEVTRSFTVPEMQSLPISPPGKNSGFTTKESVVKAILSVSTFKTAASLSLSRLSLENSL</sequence>
<organism evidence="1">
    <name type="scientific">bioreactor metagenome</name>
    <dbReference type="NCBI Taxonomy" id="1076179"/>
    <lineage>
        <taxon>unclassified sequences</taxon>
        <taxon>metagenomes</taxon>
        <taxon>ecological metagenomes</taxon>
    </lineage>
</organism>
<dbReference type="EMBL" id="VSSQ01075041">
    <property type="protein sequence ID" value="MPN25756.1"/>
    <property type="molecule type" value="Genomic_DNA"/>
</dbReference>
<accession>A0A645GHU1</accession>
<name>A0A645GHU1_9ZZZZ</name>
<gene>
    <name evidence="1" type="ORF">SDC9_173171</name>
</gene>
<comment type="caution">
    <text evidence="1">The sequence shown here is derived from an EMBL/GenBank/DDBJ whole genome shotgun (WGS) entry which is preliminary data.</text>
</comment>
<evidence type="ECO:0000313" key="1">
    <source>
        <dbReference type="EMBL" id="MPN25756.1"/>
    </source>
</evidence>
<proteinExistence type="predicted"/>